<dbReference type="CDD" id="cd00761">
    <property type="entry name" value="Glyco_tranf_GTA_type"/>
    <property type="match status" value="1"/>
</dbReference>
<organism evidence="3 4">
    <name type="scientific">Thermopolyspora flexuosa</name>
    <dbReference type="NCBI Taxonomy" id="103836"/>
    <lineage>
        <taxon>Bacteria</taxon>
        <taxon>Bacillati</taxon>
        <taxon>Actinomycetota</taxon>
        <taxon>Actinomycetes</taxon>
        <taxon>Streptosporangiales</taxon>
        <taxon>Streptosporangiaceae</taxon>
        <taxon>Thermopolyspora</taxon>
    </lineage>
</organism>
<evidence type="ECO:0000256" key="1">
    <source>
        <dbReference type="SAM" id="MobiDB-lite"/>
    </source>
</evidence>
<feature type="compositionally biased region" description="Low complexity" evidence="1">
    <location>
        <begin position="469"/>
        <end position="497"/>
    </location>
</feature>
<sequence>MTGDREPARPRIRHNDYSPLTPPDLGAWTPTLTVSVVIPARSQRLLDLALAALAAQTYPAHLTEVIVVDDGAEPPLRLPEIAPENTRIVPSAPDGWGIAHAINTGAAQAEGEILQRLDSDMVVCAEHLEALLRWHHLTDYVVTIGGKHFIEDFGEVTPERVRDAVARDALGELFDLSKAIPSSTEETIRRLDGLKAAKNPYHNCTGPTLSLRRSLFQRVGGLDAAVLRGSDTEFAYRLAMAGVVFVPDLAARAVHLGLPAQRVNRERTVRSVEPYLAHRIPLRRDLRKERGRSWLVPYVEVVYEVGGHTEPEVRAAVNAALDGSLPDVTVTLVAPWSKLPTGRHAVLDDPDFELRLLRAGFADDARVRLADEPADTPWPVPYRYVGPVDVPLGRDTLERMIKVMTADRPLGVLVAELPDGRTARLERTDAVNRARLLAAPGEDLDAVIDATHGVRRAPMAEFWPPKPAPAAQAKTQPKPPAAAAQAKAPAKPAAQAADRPKDGAAREAAPRRRSLLTRLRGTLRDRLP</sequence>
<dbReference type="SUPFAM" id="SSF53448">
    <property type="entry name" value="Nucleotide-diphospho-sugar transferases"/>
    <property type="match status" value="1"/>
</dbReference>
<dbReference type="GO" id="GO:0016740">
    <property type="term" value="F:transferase activity"/>
    <property type="evidence" value="ECO:0007669"/>
    <property type="project" value="UniProtKB-KW"/>
</dbReference>
<evidence type="ECO:0000313" key="4">
    <source>
        <dbReference type="Proteomes" id="UP000319213"/>
    </source>
</evidence>
<feature type="compositionally biased region" description="Basic and acidic residues" evidence="1">
    <location>
        <begin position="498"/>
        <end position="510"/>
    </location>
</feature>
<evidence type="ECO:0000313" key="3">
    <source>
        <dbReference type="EMBL" id="TQM76651.1"/>
    </source>
</evidence>
<dbReference type="AlphaFoldDB" id="A0A543J1E8"/>
<dbReference type="RefSeq" id="WP_142260501.1">
    <property type="nucleotide sequence ID" value="NZ_BMPV01000005.1"/>
</dbReference>
<feature type="domain" description="Glycosyltransferase 2-like" evidence="2">
    <location>
        <begin position="35"/>
        <end position="219"/>
    </location>
</feature>
<feature type="region of interest" description="Disordered" evidence="1">
    <location>
        <begin position="460"/>
        <end position="528"/>
    </location>
</feature>
<gene>
    <name evidence="3" type="ORF">FHX40_3396</name>
</gene>
<proteinExistence type="predicted"/>
<protein>
    <submittedName>
        <fullName evidence="3">GT2 family glycosyltransferase</fullName>
    </submittedName>
</protein>
<comment type="caution">
    <text evidence="3">The sequence shown here is derived from an EMBL/GenBank/DDBJ whole genome shotgun (WGS) entry which is preliminary data.</text>
</comment>
<accession>A0A543J1E8</accession>
<dbReference type="OrthoDB" id="5168148at2"/>
<feature type="compositionally biased region" description="Basic and acidic residues" evidence="1">
    <location>
        <begin position="1"/>
        <end position="16"/>
    </location>
</feature>
<dbReference type="Gene3D" id="3.90.550.10">
    <property type="entry name" value="Spore Coat Polysaccharide Biosynthesis Protein SpsA, Chain A"/>
    <property type="match status" value="1"/>
</dbReference>
<dbReference type="PANTHER" id="PTHR43685">
    <property type="entry name" value="GLYCOSYLTRANSFERASE"/>
    <property type="match status" value="1"/>
</dbReference>
<dbReference type="Proteomes" id="UP000319213">
    <property type="component" value="Unassembled WGS sequence"/>
</dbReference>
<dbReference type="InterPro" id="IPR050834">
    <property type="entry name" value="Glycosyltransf_2"/>
</dbReference>
<dbReference type="InterPro" id="IPR001173">
    <property type="entry name" value="Glyco_trans_2-like"/>
</dbReference>
<dbReference type="EMBL" id="VFPQ01000001">
    <property type="protein sequence ID" value="TQM76651.1"/>
    <property type="molecule type" value="Genomic_DNA"/>
</dbReference>
<evidence type="ECO:0000259" key="2">
    <source>
        <dbReference type="Pfam" id="PF00535"/>
    </source>
</evidence>
<dbReference type="PANTHER" id="PTHR43685:SF2">
    <property type="entry name" value="GLYCOSYLTRANSFERASE 2-LIKE DOMAIN-CONTAINING PROTEIN"/>
    <property type="match status" value="1"/>
</dbReference>
<dbReference type="InterPro" id="IPR029044">
    <property type="entry name" value="Nucleotide-diphossugar_trans"/>
</dbReference>
<feature type="region of interest" description="Disordered" evidence="1">
    <location>
        <begin position="1"/>
        <end position="24"/>
    </location>
</feature>
<keyword evidence="3" id="KW-0808">Transferase</keyword>
<reference evidence="3 4" key="1">
    <citation type="submission" date="2019-06" db="EMBL/GenBank/DDBJ databases">
        <title>Sequencing the genomes of 1000 actinobacteria strains.</title>
        <authorList>
            <person name="Klenk H.-P."/>
        </authorList>
    </citation>
    <scope>NUCLEOTIDE SEQUENCE [LARGE SCALE GENOMIC DNA]</scope>
    <source>
        <strain evidence="3 4">DSM 43186</strain>
    </source>
</reference>
<name>A0A543J1E8_9ACTN</name>
<keyword evidence="4" id="KW-1185">Reference proteome</keyword>
<dbReference type="Pfam" id="PF00535">
    <property type="entry name" value="Glycos_transf_2"/>
    <property type="match status" value="1"/>
</dbReference>